<feature type="transmembrane region" description="Helical" evidence="1">
    <location>
        <begin position="9"/>
        <end position="26"/>
    </location>
</feature>
<protein>
    <submittedName>
        <fullName evidence="2">Uncharacterized protein</fullName>
    </submittedName>
</protein>
<evidence type="ECO:0000256" key="1">
    <source>
        <dbReference type="SAM" id="Phobius"/>
    </source>
</evidence>
<dbReference type="AlphaFoldDB" id="A0A3N2Q5R9"/>
<organism evidence="2 3">
    <name type="scientific">Sodiomyces alkalinus (strain CBS 110278 / VKM F-3762 / F11)</name>
    <name type="common">Alkaliphilic filamentous fungus</name>
    <dbReference type="NCBI Taxonomy" id="1314773"/>
    <lineage>
        <taxon>Eukaryota</taxon>
        <taxon>Fungi</taxon>
        <taxon>Dikarya</taxon>
        <taxon>Ascomycota</taxon>
        <taxon>Pezizomycotina</taxon>
        <taxon>Sordariomycetes</taxon>
        <taxon>Hypocreomycetidae</taxon>
        <taxon>Glomerellales</taxon>
        <taxon>Plectosphaerellaceae</taxon>
        <taxon>Sodiomyces</taxon>
    </lineage>
</organism>
<evidence type="ECO:0000313" key="3">
    <source>
        <dbReference type="Proteomes" id="UP000272025"/>
    </source>
</evidence>
<reference evidence="2 3" key="1">
    <citation type="journal article" date="2018" name="Mol. Ecol.">
        <title>The obligate alkalophilic soda-lake fungus Sodiomyces alkalinus has shifted to a protein diet.</title>
        <authorList>
            <person name="Grum-Grzhimaylo A.A."/>
            <person name="Falkoski D.L."/>
            <person name="van den Heuvel J."/>
            <person name="Valero-Jimenez C.A."/>
            <person name="Min B."/>
            <person name="Choi I.G."/>
            <person name="Lipzen A."/>
            <person name="Daum C.G."/>
            <person name="Aanen D.K."/>
            <person name="Tsang A."/>
            <person name="Henrissat B."/>
            <person name="Bilanenko E.N."/>
            <person name="de Vries R.P."/>
            <person name="van Kan J.A.L."/>
            <person name="Grigoriev I.V."/>
            <person name="Debets A.J.M."/>
        </authorList>
    </citation>
    <scope>NUCLEOTIDE SEQUENCE [LARGE SCALE GENOMIC DNA]</scope>
    <source>
        <strain evidence="2 3">F11</strain>
    </source>
</reference>
<dbReference type="RefSeq" id="XP_028469927.1">
    <property type="nucleotide sequence ID" value="XM_028615696.1"/>
</dbReference>
<proteinExistence type="predicted"/>
<feature type="transmembrane region" description="Helical" evidence="1">
    <location>
        <begin position="46"/>
        <end position="64"/>
    </location>
</feature>
<keyword evidence="3" id="KW-1185">Reference proteome</keyword>
<gene>
    <name evidence="2" type="ORF">SODALDRAFT_7875</name>
</gene>
<dbReference type="EMBL" id="ML119051">
    <property type="protein sequence ID" value="ROT42121.1"/>
    <property type="molecule type" value="Genomic_DNA"/>
</dbReference>
<dbReference type="GeneID" id="39584173"/>
<dbReference type="Proteomes" id="UP000272025">
    <property type="component" value="Unassembled WGS sequence"/>
</dbReference>
<accession>A0A3N2Q5R9</accession>
<name>A0A3N2Q5R9_SODAK</name>
<keyword evidence="1" id="KW-1133">Transmembrane helix</keyword>
<evidence type="ECO:0000313" key="2">
    <source>
        <dbReference type="EMBL" id="ROT42121.1"/>
    </source>
</evidence>
<keyword evidence="1" id="KW-0472">Membrane</keyword>
<keyword evidence="1" id="KW-0812">Transmembrane</keyword>
<sequence length="93" mass="10706">MPFHDTPDFVLFYILLFSLTFYSALLEEGPSAWSSHCGFVKTELLYQTWYFAGRLGCLFYLYFLSRWGLISFWKTIPPLQKKEGGFGGSLGQA</sequence>